<dbReference type="InterPro" id="IPR029035">
    <property type="entry name" value="DHS-like_NAD/FAD-binding_dom"/>
</dbReference>
<dbReference type="Gene3D" id="3.40.50.1220">
    <property type="entry name" value="TPP-binding domain"/>
    <property type="match status" value="1"/>
</dbReference>
<dbReference type="SUPFAM" id="SSF52467">
    <property type="entry name" value="DHS-like NAD/FAD-binding domain"/>
    <property type="match status" value="1"/>
</dbReference>
<name>A0ABX8S5L2_9ACTN</name>
<dbReference type="Pfam" id="PF25199">
    <property type="entry name" value="nSTAND_NTPase5"/>
    <property type="match status" value="1"/>
</dbReference>
<feature type="domain" description="Novel STAND NTPase 5" evidence="2">
    <location>
        <begin position="295"/>
        <end position="393"/>
    </location>
</feature>
<evidence type="ECO:0000313" key="3">
    <source>
        <dbReference type="EMBL" id="QXQ13033.1"/>
    </source>
</evidence>
<protein>
    <recommendedName>
        <fullName evidence="2">Novel STAND NTPase 5 domain-containing protein</fullName>
    </recommendedName>
</protein>
<keyword evidence="4" id="KW-1185">Reference proteome</keyword>
<dbReference type="RefSeq" id="WP_066470198.1">
    <property type="nucleotide sequence ID" value="NZ_CBCRUZ010000002.1"/>
</dbReference>
<proteinExistence type="predicted"/>
<evidence type="ECO:0000313" key="4">
    <source>
        <dbReference type="Proteomes" id="UP000887023"/>
    </source>
</evidence>
<dbReference type="InterPro" id="IPR027417">
    <property type="entry name" value="P-loop_NTPase"/>
</dbReference>
<reference evidence="3" key="1">
    <citation type="submission" date="2021-07" db="EMBL/GenBank/DDBJ databases">
        <title>Candidatus Kaistella beijingensis sp. nov. isolated from a municipal wastewater treatment plant is involved in sludge foaming.</title>
        <authorList>
            <person name="Song Y."/>
            <person name="Liu S.-J."/>
        </authorList>
    </citation>
    <scope>NUCLEOTIDE SEQUENCE</scope>
    <source>
        <strain evidence="3">DSM 43998</strain>
    </source>
</reference>
<dbReference type="SUPFAM" id="SSF52540">
    <property type="entry name" value="P-loop containing nucleoside triphosphate hydrolases"/>
    <property type="match status" value="1"/>
</dbReference>
<dbReference type="Gene3D" id="3.40.50.300">
    <property type="entry name" value="P-loop containing nucleotide triphosphate hydrolases"/>
    <property type="match status" value="1"/>
</dbReference>
<dbReference type="InterPro" id="IPR057574">
    <property type="entry name" value="nSTAND_NTPase5_dom"/>
</dbReference>
<evidence type="ECO:0000256" key="1">
    <source>
        <dbReference type="SAM" id="MobiDB-lite"/>
    </source>
</evidence>
<gene>
    <name evidence="3" type="ORF">KV203_14125</name>
</gene>
<feature type="region of interest" description="Disordered" evidence="1">
    <location>
        <begin position="575"/>
        <end position="616"/>
    </location>
</feature>
<organism evidence="3 4">
    <name type="scientific">Skermania pinensis</name>
    <dbReference type="NCBI Taxonomy" id="39122"/>
    <lineage>
        <taxon>Bacteria</taxon>
        <taxon>Bacillati</taxon>
        <taxon>Actinomycetota</taxon>
        <taxon>Actinomycetes</taxon>
        <taxon>Mycobacteriales</taxon>
        <taxon>Gordoniaceae</taxon>
        <taxon>Skermania</taxon>
    </lineage>
</organism>
<accession>A0ABX8S5L2</accession>
<dbReference type="EMBL" id="CP079105">
    <property type="protein sequence ID" value="QXQ13033.1"/>
    <property type="molecule type" value="Genomic_DNA"/>
</dbReference>
<dbReference type="Proteomes" id="UP000887023">
    <property type="component" value="Chromosome"/>
</dbReference>
<sequence>MARVTSTELTTRIASTDTALTLGGVAVVGAGLSVSSRFPATRGLTSLLWDALDNDLPARSTLAVALGRNDTEAKSLVGDAWSEVEHAWATVADNTAARTRFQNQFAKLDAERSAQPSVAHEALARLIHAGVIECVVSLNWDTALEHAYQRLYGTSLPVGVLFKPHGDAARLSESWTLPHEPGVVSSEVLAVIAELRSTHARTLVVVGYSESDEVVVDELVQPLDQSWRTIRIGPHAAGADDIRETAEVVLPLLAEKYMLQEDRSSWHTVTYGGSRGVESWLAGERLGPQDVDACPELDEVETVMRSLQHDRAVVLNGPTGSGKSICAYQALRSLMKDGYEVLRLRDNARQKSVRSWLTDLAAFPHRKVLFIDDAQDLSTDAVREFAEAATPDQLVLIVGIDHVAGGVRTVHLSARSAVTRLAQYVREQRTTLFPRISALDDHVGTHPRDFHFEQRIDIAEREATSWQFAYTLTGGWRRVRRQALELRDHNRADLALVAIAIAQVAGVDSGVGQNEVEAFLPILQRDRPWLEGALEELRSRRLILESDGRIRCAHLRAALNVISWSLHPPRHVFPPHRRPEVPPIASASSARQDTAPTTAESVGTTPSSTSQLPRSDIEADRKTVGALIKSVLSSSSTPLRGCAWLIGRNMDTDPRWILRHEGVLSDSLYNELARRALTVPADGDITEAAQLLSELVTYSDGAVIDTVRAHTAQLKRWYAAIAPENGWALGDLANSLRQLDAEFAAQVAGFTDGQRLARLILDGGWPHIYSSSHALDRLCNIGGEPLRASTGPHLDETAFTHMLDAAPPDLAHISMLIENLAAADHDLSLRLLEHSARRIALLLSADPVRRWNDLFGLIFRVLGYGAISFGDRTSLPKKCRPAARALIRELDRDKVAHTLTGPQDQWGQMNFDVFIGLVEKTDPTTFTAIADRIDFARLEKSLAVPEGRPTRTGLYLCLQLSDQKPDHVHAILDRLEPSLTELDSFIAFIAPDVAARALRRGLPLDLQLDHHHWGWATAVVARLAEHDPDLGREVVQANRDGMIEGLTNNTTSPFDNLSKWVELCDHLDSALIDALIAELPEGAVSKWDRAIKRPQRYGHWRRDQIAPLVLRASRAGGHVQSEALQLLRRFPTLARETAAP</sequence>
<evidence type="ECO:0000259" key="2">
    <source>
        <dbReference type="Pfam" id="PF25199"/>
    </source>
</evidence>
<feature type="compositionally biased region" description="Polar residues" evidence="1">
    <location>
        <begin position="586"/>
        <end position="613"/>
    </location>
</feature>